<dbReference type="GO" id="GO:1990070">
    <property type="term" value="C:TRAPPI protein complex"/>
    <property type="evidence" value="ECO:0007669"/>
    <property type="project" value="TreeGrafter"/>
</dbReference>
<dbReference type="InterPro" id="IPR024096">
    <property type="entry name" value="NO_sig/Golgi_transp_ligand-bd"/>
</dbReference>
<evidence type="ECO:0000256" key="7">
    <source>
        <dbReference type="PIRNR" id="PIRNR017479"/>
    </source>
</evidence>
<organism evidence="9 10">
    <name type="scientific">Westerdykella ornata</name>
    <dbReference type="NCBI Taxonomy" id="318751"/>
    <lineage>
        <taxon>Eukaryota</taxon>
        <taxon>Fungi</taxon>
        <taxon>Dikarya</taxon>
        <taxon>Ascomycota</taxon>
        <taxon>Pezizomycotina</taxon>
        <taxon>Dothideomycetes</taxon>
        <taxon>Pleosporomycetidae</taxon>
        <taxon>Pleosporales</taxon>
        <taxon>Sporormiaceae</taxon>
        <taxon>Westerdykella</taxon>
    </lineage>
</organism>
<evidence type="ECO:0000313" key="9">
    <source>
        <dbReference type="EMBL" id="KAF2281130.1"/>
    </source>
</evidence>
<dbReference type="GO" id="GO:0005783">
    <property type="term" value="C:endoplasmic reticulum"/>
    <property type="evidence" value="ECO:0007669"/>
    <property type="project" value="UniProtKB-SubCell"/>
</dbReference>
<dbReference type="Proteomes" id="UP000800097">
    <property type="component" value="Unassembled WGS sequence"/>
</dbReference>
<comment type="subunit">
    <text evidence="7">Part of the multisubunit TRAPP (transport protein particle) complex.</text>
</comment>
<evidence type="ECO:0000256" key="6">
    <source>
        <dbReference type="ARBA" id="ARBA00023034"/>
    </source>
</evidence>
<keyword evidence="3 7" id="KW-0813">Transport</keyword>
<dbReference type="PANTHER" id="PTHR20902:SF0">
    <property type="entry name" value="TRAFFICKING PROTEIN PARTICLE COMPLEX SUBUNIT 5"/>
    <property type="match status" value="1"/>
</dbReference>
<dbReference type="GO" id="GO:1990071">
    <property type="term" value="C:TRAPPII protein complex"/>
    <property type="evidence" value="ECO:0007669"/>
    <property type="project" value="TreeGrafter"/>
</dbReference>
<comment type="similarity">
    <text evidence="2 7">Belongs to the TRAPP small subunits family. BET3 subfamily.</text>
</comment>
<dbReference type="InterPro" id="IPR016696">
    <property type="entry name" value="TRAPP-I_su5"/>
</dbReference>
<evidence type="ECO:0000256" key="1">
    <source>
        <dbReference type="ARBA" id="ARBA00004240"/>
    </source>
</evidence>
<protein>
    <recommendedName>
        <fullName evidence="7">Trafficking protein particle complex subunit</fullName>
    </recommendedName>
</protein>
<dbReference type="EMBL" id="ML986484">
    <property type="protein sequence ID" value="KAF2281130.1"/>
    <property type="molecule type" value="Genomic_DNA"/>
</dbReference>
<dbReference type="RefSeq" id="XP_033658667.1">
    <property type="nucleotide sequence ID" value="XM_033797387.1"/>
</dbReference>
<keyword evidence="4 7" id="KW-0256">Endoplasmic reticulum</keyword>
<reference evidence="9" key="1">
    <citation type="journal article" date="2020" name="Stud. Mycol.">
        <title>101 Dothideomycetes genomes: a test case for predicting lifestyles and emergence of pathogens.</title>
        <authorList>
            <person name="Haridas S."/>
            <person name="Albert R."/>
            <person name="Binder M."/>
            <person name="Bloem J."/>
            <person name="Labutti K."/>
            <person name="Salamov A."/>
            <person name="Andreopoulos B."/>
            <person name="Baker S."/>
            <person name="Barry K."/>
            <person name="Bills G."/>
            <person name="Bluhm B."/>
            <person name="Cannon C."/>
            <person name="Castanera R."/>
            <person name="Culley D."/>
            <person name="Daum C."/>
            <person name="Ezra D."/>
            <person name="Gonzalez J."/>
            <person name="Henrissat B."/>
            <person name="Kuo A."/>
            <person name="Liang C."/>
            <person name="Lipzen A."/>
            <person name="Lutzoni F."/>
            <person name="Magnuson J."/>
            <person name="Mondo S."/>
            <person name="Nolan M."/>
            <person name="Ohm R."/>
            <person name="Pangilinan J."/>
            <person name="Park H.-J."/>
            <person name="Ramirez L."/>
            <person name="Alfaro M."/>
            <person name="Sun H."/>
            <person name="Tritt A."/>
            <person name="Yoshinaga Y."/>
            <person name="Zwiers L.-H."/>
            <person name="Turgeon B."/>
            <person name="Goodwin S."/>
            <person name="Spatafora J."/>
            <person name="Crous P."/>
            <person name="Grigoriev I."/>
        </authorList>
    </citation>
    <scope>NUCLEOTIDE SEQUENCE</scope>
    <source>
        <strain evidence="9">CBS 379.55</strain>
    </source>
</reference>
<evidence type="ECO:0000313" key="10">
    <source>
        <dbReference type="Proteomes" id="UP000800097"/>
    </source>
</evidence>
<dbReference type="InterPro" id="IPR007194">
    <property type="entry name" value="TRAPP_component"/>
</dbReference>
<name>A0A6A6JWZ1_WESOR</name>
<dbReference type="PIRSF" id="PIRSF017479">
    <property type="entry name" value="TRAPP_I_complex_Trs31"/>
    <property type="match status" value="1"/>
</dbReference>
<evidence type="ECO:0000256" key="5">
    <source>
        <dbReference type="ARBA" id="ARBA00022892"/>
    </source>
</evidence>
<evidence type="ECO:0000256" key="3">
    <source>
        <dbReference type="ARBA" id="ARBA00022448"/>
    </source>
</evidence>
<dbReference type="Gene3D" id="3.30.1380.20">
    <property type="entry name" value="Trafficking protein particle complex subunit 3"/>
    <property type="match status" value="1"/>
</dbReference>
<dbReference type="GO" id="GO:1990072">
    <property type="term" value="C:TRAPPIII protein complex"/>
    <property type="evidence" value="ECO:0007669"/>
    <property type="project" value="TreeGrafter"/>
</dbReference>
<keyword evidence="10" id="KW-1185">Reference proteome</keyword>
<dbReference type="PANTHER" id="PTHR20902">
    <property type="entry name" value="41-2 PROTEIN ANTIGEN-RELATED"/>
    <property type="match status" value="1"/>
</dbReference>
<accession>A0A6A6JWZ1</accession>
<gene>
    <name evidence="9" type="ORF">EI97DRAFT_429191</name>
</gene>
<keyword evidence="6 7" id="KW-0333">Golgi apparatus</keyword>
<dbReference type="CDD" id="cd14943">
    <property type="entry name" value="TRAPPC5_Trs31"/>
    <property type="match status" value="1"/>
</dbReference>
<dbReference type="Pfam" id="PF04051">
    <property type="entry name" value="TRAPP"/>
    <property type="match status" value="1"/>
</dbReference>
<dbReference type="AlphaFoldDB" id="A0A6A6JWZ1"/>
<feature type="region of interest" description="Disordered" evidence="8">
    <location>
        <begin position="1"/>
        <end position="26"/>
    </location>
</feature>
<proteinExistence type="inferred from homology"/>
<dbReference type="GO" id="GO:0006888">
    <property type="term" value="P:endoplasmic reticulum to Golgi vesicle-mediated transport"/>
    <property type="evidence" value="ECO:0007669"/>
    <property type="project" value="TreeGrafter"/>
</dbReference>
<keyword evidence="5 7" id="KW-0931">ER-Golgi transport</keyword>
<evidence type="ECO:0000256" key="2">
    <source>
        <dbReference type="ARBA" id="ARBA00006218"/>
    </source>
</evidence>
<comment type="function">
    <text evidence="7">Plays a key role in the late stages of endoplasmic reticulum to Golgi traffic.</text>
</comment>
<comment type="subcellular location">
    <subcellularLocation>
        <location evidence="1">Endoplasmic reticulum</location>
    </subcellularLocation>
    <subcellularLocation>
        <location evidence="7">Golgi apparatus</location>
        <location evidence="7">cis-Golgi network</location>
    </subcellularLocation>
</comment>
<sequence length="233" mass="25509">MATGGADPTGSGQQASTPGLRYPSNKKTIYDRNLNRSKNAELSRAAFAYLFVEMISYAQRNVRDIAALEKRLNEQGYPLGLRLLDLLLSRSSNPLASIRPTRIHTLIQWVAQTLWRHLFGRPADALERSATDATQYMLYDNDPMVSTYISLPREMRGLNCAAFVAGIVEGVCDGAGFATEGVTAHSVGDQGSQEGDAAGAAPKKEMWPDKTVFLIKFKQEVLEREEILAKGAG</sequence>
<evidence type="ECO:0000256" key="8">
    <source>
        <dbReference type="SAM" id="MobiDB-lite"/>
    </source>
</evidence>
<evidence type="ECO:0000256" key="4">
    <source>
        <dbReference type="ARBA" id="ARBA00022824"/>
    </source>
</evidence>
<dbReference type="SUPFAM" id="SSF111126">
    <property type="entry name" value="Ligand-binding domain in the NO signalling and Golgi transport"/>
    <property type="match status" value="1"/>
</dbReference>
<dbReference type="OrthoDB" id="10254842at2759"/>
<dbReference type="GeneID" id="54550562"/>